<dbReference type="InterPro" id="IPR036510">
    <property type="entry name" value="Ribosomal_bS20_sf"/>
</dbReference>
<dbReference type="GO" id="GO:0005829">
    <property type="term" value="C:cytosol"/>
    <property type="evidence" value="ECO:0007669"/>
    <property type="project" value="TreeGrafter"/>
</dbReference>
<evidence type="ECO:0000313" key="7">
    <source>
        <dbReference type="EMBL" id="QDH81876.1"/>
    </source>
</evidence>
<sequence length="94" mass="10741">MANIKSAIKRIKIANRNNLQNKIYLSKIKTSTKNYFSVLSDLENSPTEENRLKAIKSLSLLFSRIDKAVKRQVLHKNTAARKKARLSTKLNQAN</sequence>
<accession>A0A514CQ02</accession>
<geneLocation type="chloroplast" evidence="7"/>
<keyword evidence="7" id="KW-0934">Plastid</keyword>
<dbReference type="PANTHER" id="PTHR33398:SF1">
    <property type="entry name" value="SMALL RIBOSOMAL SUBUNIT PROTEIN BS20C"/>
    <property type="match status" value="1"/>
</dbReference>
<keyword evidence="2 6" id="KW-0699">rRNA-binding</keyword>
<keyword evidence="5 6" id="KW-0687">Ribonucleoprotein</keyword>
<evidence type="ECO:0000256" key="2">
    <source>
        <dbReference type="ARBA" id="ARBA00022730"/>
    </source>
</evidence>
<dbReference type="HAMAP" id="MF_00500">
    <property type="entry name" value="Ribosomal_bS20"/>
    <property type="match status" value="1"/>
</dbReference>
<evidence type="ECO:0000256" key="5">
    <source>
        <dbReference type="ARBA" id="ARBA00023274"/>
    </source>
</evidence>
<keyword evidence="7" id="KW-0150">Chloroplast</keyword>
<dbReference type="GO" id="GO:0009507">
    <property type="term" value="C:chloroplast"/>
    <property type="evidence" value="ECO:0007669"/>
    <property type="project" value="UniProtKB-SubCell"/>
</dbReference>
<comment type="subcellular location">
    <subcellularLocation>
        <location evidence="6">Plastid</location>
        <location evidence="6">Chloroplast</location>
    </subcellularLocation>
</comment>
<comment type="similarity">
    <text evidence="1 6">Belongs to the bacterial ribosomal protein bS20 family.</text>
</comment>
<protein>
    <recommendedName>
        <fullName evidence="6">Small ribosomal subunit protein bS20c</fullName>
    </recommendedName>
</protein>
<keyword evidence="4 6" id="KW-0689">Ribosomal protein</keyword>
<dbReference type="PANTHER" id="PTHR33398">
    <property type="entry name" value="30S RIBOSOMAL PROTEIN S20"/>
    <property type="match status" value="1"/>
</dbReference>
<dbReference type="GeneID" id="40865492"/>
<evidence type="ECO:0000256" key="6">
    <source>
        <dbReference type="HAMAP-Rule" id="MF_00500"/>
    </source>
</evidence>
<dbReference type="Gene3D" id="1.20.58.110">
    <property type="entry name" value="Ribosomal protein S20"/>
    <property type="match status" value="1"/>
</dbReference>
<evidence type="ECO:0000256" key="1">
    <source>
        <dbReference type="ARBA" id="ARBA00007634"/>
    </source>
</evidence>
<dbReference type="Pfam" id="PF01649">
    <property type="entry name" value="Ribosomal_S20p"/>
    <property type="match status" value="1"/>
</dbReference>
<gene>
    <name evidence="6 7" type="primary">rps20</name>
</gene>
<dbReference type="NCBIfam" id="TIGR00029">
    <property type="entry name" value="S20"/>
    <property type="match status" value="1"/>
</dbReference>
<organism evidence="7">
    <name type="scientific">Rhizochromulina marina</name>
    <dbReference type="NCBI Taxonomy" id="1034831"/>
    <lineage>
        <taxon>Eukaryota</taxon>
        <taxon>Sar</taxon>
        <taxon>Stramenopiles</taxon>
        <taxon>Ochrophyta</taxon>
        <taxon>Dictyochophyceae</taxon>
        <taxon>Rhizochromulinales</taxon>
        <taxon>Rhizochromulina</taxon>
    </lineage>
</organism>
<evidence type="ECO:0000256" key="3">
    <source>
        <dbReference type="ARBA" id="ARBA00022884"/>
    </source>
</evidence>
<reference evidence="7" key="1">
    <citation type="submission" date="2019-02" db="EMBL/GenBank/DDBJ databases">
        <title>Dictyochophyceae plastid genomes reveal unusual variability of their organisation.</title>
        <authorList>
            <person name="Han K.Y."/>
            <person name="Maciszewski K."/>
            <person name="Graf L."/>
            <person name="Andersen R.A."/>
            <person name="Karnkowska A."/>
            <person name="Yoon H.S."/>
        </authorList>
    </citation>
    <scope>NUCLEOTIDE SEQUENCE</scope>
</reference>
<dbReference type="EMBL" id="MK561360">
    <property type="protein sequence ID" value="QDH81876.1"/>
    <property type="molecule type" value="Genomic_DNA"/>
</dbReference>
<proteinExistence type="inferred from homology"/>
<dbReference type="GO" id="GO:0015935">
    <property type="term" value="C:small ribosomal subunit"/>
    <property type="evidence" value="ECO:0007669"/>
    <property type="project" value="TreeGrafter"/>
</dbReference>
<name>A0A514CQ02_9STRA</name>
<dbReference type="AlphaFoldDB" id="A0A514CQ02"/>
<dbReference type="GO" id="GO:0070181">
    <property type="term" value="F:small ribosomal subunit rRNA binding"/>
    <property type="evidence" value="ECO:0007669"/>
    <property type="project" value="TreeGrafter"/>
</dbReference>
<keyword evidence="3 6" id="KW-0694">RNA-binding</keyword>
<dbReference type="GO" id="GO:0006412">
    <property type="term" value="P:translation"/>
    <property type="evidence" value="ECO:0007669"/>
    <property type="project" value="UniProtKB-UniRule"/>
</dbReference>
<dbReference type="InterPro" id="IPR002583">
    <property type="entry name" value="Ribosomal_bS20"/>
</dbReference>
<comment type="function">
    <text evidence="6">Binds directly to 16S ribosomal RNA.</text>
</comment>
<evidence type="ECO:0000256" key="4">
    <source>
        <dbReference type="ARBA" id="ARBA00022980"/>
    </source>
</evidence>
<dbReference type="SUPFAM" id="SSF46992">
    <property type="entry name" value="Ribosomal protein S20"/>
    <property type="match status" value="1"/>
</dbReference>
<dbReference type="GO" id="GO:0003735">
    <property type="term" value="F:structural constituent of ribosome"/>
    <property type="evidence" value="ECO:0007669"/>
    <property type="project" value="InterPro"/>
</dbReference>
<dbReference type="RefSeq" id="YP_009675025.1">
    <property type="nucleotide sequence ID" value="NC_043890.1"/>
</dbReference>